<dbReference type="Pfam" id="PF01510">
    <property type="entry name" value="Amidase_2"/>
    <property type="match status" value="1"/>
</dbReference>
<dbReference type="RefSeq" id="WP_194447864.1">
    <property type="nucleotide sequence ID" value="NZ_CP063849.1"/>
</dbReference>
<organism evidence="2 3">
    <name type="scientific">Paludibaculum fermentans</name>
    <dbReference type="NCBI Taxonomy" id="1473598"/>
    <lineage>
        <taxon>Bacteria</taxon>
        <taxon>Pseudomonadati</taxon>
        <taxon>Acidobacteriota</taxon>
        <taxon>Terriglobia</taxon>
        <taxon>Bryobacterales</taxon>
        <taxon>Bryobacteraceae</taxon>
        <taxon>Paludibaculum</taxon>
    </lineage>
</organism>
<proteinExistence type="predicted"/>
<dbReference type="InterPro" id="IPR018392">
    <property type="entry name" value="LysM"/>
</dbReference>
<dbReference type="SUPFAM" id="SSF54106">
    <property type="entry name" value="LysM domain"/>
    <property type="match status" value="1"/>
</dbReference>
<protein>
    <submittedName>
        <fullName evidence="2">LysM peptidoglycan-binding domain-containing protein</fullName>
    </submittedName>
</protein>
<dbReference type="GO" id="GO:0009253">
    <property type="term" value="P:peptidoglycan catabolic process"/>
    <property type="evidence" value="ECO:0007669"/>
    <property type="project" value="InterPro"/>
</dbReference>
<dbReference type="Gene3D" id="3.40.80.10">
    <property type="entry name" value="Peptidoglycan recognition protein-like"/>
    <property type="match status" value="1"/>
</dbReference>
<evidence type="ECO:0000313" key="2">
    <source>
        <dbReference type="EMBL" id="QOY86195.1"/>
    </source>
</evidence>
<accession>A0A7S7NM87</accession>
<feature type="domain" description="LysM" evidence="1">
    <location>
        <begin position="2"/>
        <end position="46"/>
    </location>
</feature>
<keyword evidence="3" id="KW-1185">Reference proteome</keyword>
<name>A0A7S7NM87_PALFE</name>
<dbReference type="Gene3D" id="3.10.350.10">
    <property type="entry name" value="LysM domain"/>
    <property type="match status" value="1"/>
</dbReference>
<dbReference type="EMBL" id="CP063849">
    <property type="protein sequence ID" value="QOY86195.1"/>
    <property type="molecule type" value="Genomic_DNA"/>
</dbReference>
<sequence length="282" mass="31411">MNTYVVKAGDTLAKIAAQFGVDVKALAQVNAIRDPNKISVGKSLVIPNLTTDLQGLAVEANVAHEPVIDRTTFRLPTTEFANETSAKDLIMLHFTASSNAQSVFNAWMAPVNGKPYRVATAYVVDRDGKIYEFFPPEKWAWHLGMTGNNPNSVNDRRAVAIEIVNVGGLQEDAANKDQLNWWPNNYKTRWCAKSEKDRYVKSTYRGINYFASFPSIQVTAVHDLVHHLADKFSIAKTLPPAAKRTEFDPVFFSAYKGIASHQNYRADKTDMGPAWDWSSLGI</sequence>
<dbReference type="InterPro" id="IPR002502">
    <property type="entry name" value="Amidase_domain"/>
</dbReference>
<dbReference type="InterPro" id="IPR036779">
    <property type="entry name" value="LysM_dom_sf"/>
</dbReference>
<dbReference type="InterPro" id="IPR036505">
    <property type="entry name" value="Amidase/PGRP_sf"/>
</dbReference>
<evidence type="ECO:0000313" key="3">
    <source>
        <dbReference type="Proteomes" id="UP000593892"/>
    </source>
</evidence>
<gene>
    <name evidence="2" type="ORF">IRI77_25750</name>
</gene>
<dbReference type="SUPFAM" id="SSF55846">
    <property type="entry name" value="N-acetylmuramoyl-L-alanine amidase-like"/>
    <property type="match status" value="1"/>
</dbReference>
<dbReference type="CDD" id="cd00118">
    <property type="entry name" value="LysM"/>
    <property type="match status" value="1"/>
</dbReference>
<dbReference type="KEGG" id="pfer:IRI77_25750"/>
<dbReference type="Pfam" id="PF01476">
    <property type="entry name" value="LysM"/>
    <property type="match status" value="1"/>
</dbReference>
<dbReference type="GO" id="GO:0008745">
    <property type="term" value="F:N-acetylmuramoyl-L-alanine amidase activity"/>
    <property type="evidence" value="ECO:0007669"/>
    <property type="project" value="InterPro"/>
</dbReference>
<dbReference type="SMART" id="SM00257">
    <property type="entry name" value="LysM"/>
    <property type="match status" value="1"/>
</dbReference>
<reference evidence="2 3" key="1">
    <citation type="submission" date="2020-10" db="EMBL/GenBank/DDBJ databases">
        <title>Complete genome sequence of Paludibaculum fermentans P105T, a facultatively anaerobic acidobacterium capable of dissimilatory Fe(III) reduction.</title>
        <authorList>
            <person name="Dedysh S.N."/>
            <person name="Beletsky A.V."/>
            <person name="Kulichevskaya I.S."/>
            <person name="Mardanov A.V."/>
            <person name="Ravin N.V."/>
        </authorList>
    </citation>
    <scope>NUCLEOTIDE SEQUENCE [LARGE SCALE GENOMIC DNA]</scope>
    <source>
        <strain evidence="2 3">P105</strain>
    </source>
</reference>
<dbReference type="AlphaFoldDB" id="A0A7S7NM87"/>
<dbReference type="Proteomes" id="UP000593892">
    <property type="component" value="Chromosome"/>
</dbReference>
<dbReference type="PROSITE" id="PS51782">
    <property type="entry name" value="LYSM"/>
    <property type="match status" value="1"/>
</dbReference>
<evidence type="ECO:0000259" key="1">
    <source>
        <dbReference type="PROSITE" id="PS51782"/>
    </source>
</evidence>